<organism evidence="2 3">
    <name type="scientific">Waterburya agarophytonicola KI4</name>
    <dbReference type="NCBI Taxonomy" id="2874699"/>
    <lineage>
        <taxon>Bacteria</taxon>
        <taxon>Bacillati</taxon>
        <taxon>Cyanobacteriota</taxon>
        <taxon>Cyanophyceae</taxon>
        <taxon>Pleurocapsales</taxon>
        <taxon>Hyellaceae</taxon>
        <taxon>Waterburya</taxon>
        <taxon>Waterburya agarophytonicola</taxon>
    </lineage>
</organism>
<sequence>MTGAEKDQKIKALEQENQALRERIAELERRLGLDSENRRCSKQGYTLAAKYPI</sequence>
<keyword evidence="1" id="KW-0175">Coiled coil</keyword>
<dbReference type="Proteomes" id="UP000729733">
    <property type="component" value="Unassembled WGS sequence"/>
</dbReference>
<dbReference type="EMBL" id="JADWDC010000066">
    <property type="protein sequence ID" value="MCC0179080.1"/>
    <property type="molecule type" value="Genomic_DNA"/>
</dbReference>
<proteinExistence type="predicted"/>
<accession>A0A964FGM0</accession>
<name>A0A964FGM0_9CYAN</name>
<evidence type="ECO:0000313" key="3">
    <source>
        <dbReference type="Proteomes" id="UP000729733"/>
    </source>
</evidence>
<feature type="coiled-coil region" evidence="1">
    <location>
        <begin position="3"/>
        <end position="37"/>
    </location>
</feature>
<gene>
    <name evidence="2" type="ORF">I4641_19105</name>
</gene>
<dbReference type="RefSeq" id="WP_229642178.1">
    <property type="nucleotide sequence ID" value="NZ_JADWDC010000066.1"/>
</dbReference>
<protein>
    <submittedName>
        <fullName evidence="2">Uncharacterized protein</fullName>
    </submittedName>
</protein>
<evidence type="ECO:0000313" key="2">
    <source>
        <dbReference type="EMBL" id="MCC0179080.1"/>
    </source>
</evidence>
<comment type="caution">
    <text evidence="2">The sequence shown here is derived from an EMBL/GenBank/DDBJ whole genome shotgun (WGS) entry which is preliminary data.</text>
</comment>
<keyword evidence="3" id="KW-1185">Reference proteome</keyword>
<dbReference type="AlphaFoldDB" id="A0A964FGM0"/>
<evidence type="ECO:0000256" key="1">
    <source>
        <dbReference type="SAM" id="Coils"/>
    </source>
</evidence>
<reference evidence="2" key="1">
    <citation type="journal article" date="2021" name="Antonie Van Leeuwenhoek">
        <title>Draft genome and description of Waterburya agarophytonicola gen. nov. sp. nov. (Pleurocapsales, Cyanobacteria): a seaweed symbiont.</title>
        <authorList>
            <person name="Bonthond G."/>
            <person name="Shalygin S."/>
            <person name="Bayer T."/>
            <person name="Weinberger F."/>
        </authorList>
    </citation>
    <scope>NUCLEOTIDE SEQUENCE</scope>
    <source>
        <strain evidence="2">KI4</strain>
    </source>
</reference>